<protein>
    <submittedName>
        <fullName evidence="1">Uncharacterized protein</fullName>
    </submittedName>
</protein>
<dbReference type="EMBL" id="BMII01000008">
    <property type="protein sequence ID" value="GGB53049.1"/>
    <property type="molecule type" value="Genomic_DNA"/>
</dbReference>
<keyword evidence="2" id="KW-1185">Reference proteome</keyword>
<organism evidence="1 2">
    <name type="scientific">Shewanella inventionis</name>
    <dbReference type="NCBI Taxonomy" id="1738770"/>
    <lineage>
        <taxon>Bacteria</taxon>
        <taxon>Pseudomonadati</taxon>
        <taxon>Pseudomonadota</taxon>
        <taxon>Gammaproteobacteria</taxon>
        <taxon>Alteromonadales</taxon>
        <taxon>Shewanellaceae</taxon>
        <taxon>Shewanella</taxon>
    </lineage>
</organism>
<proteinExistence type="predicted"/>
<sequence>MTLEAKIGTIFNDYQSDSRALWKALLRNSREMKKEYGELAVDEALADYYLFFADDECKLLRNFLLNKYEAVNSGVTLKNLVLQYEADGFLVMEVSDNYYKVIAPSQKSNREDCPFQVSYWRLGDKSGGVSGDAGYQTLEKAISEESLLCEKPITDPDRLSYLENEFVKAESVYQENYRHHMNSYNLN</sequence>
<dbReference type="RefSeq" id="WP_188737988.1">
    <property type="nucleotide sequence ID" value="NZ_BMII01000008.1"/>
</dbReference>
<dbReference type="Proteomes" id="UP000617555">
    <property type="component" value="Unassembled WGS sequence"/>
</dbReference>
<evidence type="ECO:0000313" key="2">
    <source>
        <dbReference type="Proteomes" id="UP000617555"/>
    </source>
</evidence>
<gene>
    <name evidence="1" type="ORF">GCM10011607_11950</name>
</gene>
<name>A0ABQ1IVC2_9GAMM</name>
<comment type="caution">
    <text evidence="1">The sequence shown here is derived from an EMBL/GenBank/DDBJ whole genome shotgun (WGS) entry which is preliminary data.</text>
</comment>
<accession>A0ABQ1IVC2</accession>
<evidence type="ECO:0000313" key="1">
    <source>
        <dbReference type="EMBL" id="GGB53049.1"/>
    </source>
</evidence>
<reference evidence="2" key="1">
    <citation type="journal article" date="2019" name="Int. J. Syst. Evol. Microbiol.">
        <title>The Global Catalogue of Microorganisms (GCM) 10K type strain sequencing project: providing services to taxonomists for standard genome sequencing and annotation.</title>
        <authorList>
            <consortium name="The Broad Institute Genomics Platform"/>
            <consortium name="The Broad Institute Genome Sequencing Center for Infectious Disease"/>
            <person name="Wu L."/>
            <person name="Ma J."/>
        </authorList>
    </citation>
    <scope>NUCLEOTIDE SEQUENCE [LARGE SCALE GENOMIC DNA]</scope>
    <source>
        <strain evidence="2">CGMCC 1.15339</strain>
    </source>
</reference>